<dbReference type="SUPFAM" id="SSF51261">
    <property type="entry name" value="Duplicated hybrid motif"/>
    <property type="match status" value="1"/>
</dbReference>
<dbReference type="EMBL" id="FPAB01000004">
    <property type="protein sequence ID" value="SFS88364.1"/>
    <property type="molecule type" value="Genomic_DNA"/>
</dbReference>
<dbReference type="InterPro" id="IPR011055">
    <property type="entry name" value="Dup_hybrid_motif"/>
</dbReference>
<dbReference type="PANTHER" id="PTHR21666:SF270">
    <property type="entry name" value="MUREIN HYDROLASE ACTIVATOR ENVC"/>
    <property type="match status" value="1"/>
</dbReference>
<dbReference type="STRING" id="1176198.SAMN05444716_104644"/>
<dbReference type="Proteomes" id="UP000198873">
    <property type="component" value="Unassembled WGS sequence"/>
</dbReference>
<dbReference type="InterPro" id="IPR016047">
    <property type="entry name" value="M23ase_b-sheet_dom"/>
</dbReference>
<evidence type="ECO:0000256" key="1">
    <source>
        <dbReference type="SAM" id="Coils"/>
    </source>
</evidence>
<keyword evidence="4" id="KW-0378">Hydrolase</keyword>
<dbReference type="CDD" id="cd12797">
    <property type="entry name" value="M23_peptidase"/>
    <property type="match status" value="1"/>
</dbReference>
<keyword evidence="1" id="KW-0175">Coiled coil</keyword>
<reference evidence="5" key="1">
    <citation type="submission" date="2016-10" db="EMBL/GenBank/DDBJ databases">
        <authorList>
            <person name="Varghese N."/>
            <person name="Submissions S."/>
        </authorList>
    </citation>
    <scope>NUCLEOTIDE SEQUENCE [LARGE SCALE GENOMIC DNA]</scope>
    <source>
        <strain evidence="5">CGMCC 4.7047</strain>
    </source>
</reference>
<dbReference type="Pfam" id="PF01551">
    <property type="entry name" value="Peptidase_M23"/>
    <property type="match status" value="1"/>
</dbReference>
<feature type="region of interest" description="Disordered" evidence="2">
    <location>
        <begin position="208"/>
        <end position="230"/>
    </location>
</feature>
<dbReference type="AlphaFoldDB" id="A0A1I6TGN3"/>
<dbReference type="GO" id="GO:0004222">
    <property type="term" value="F:metalloendopeptidase activity"/>
    <property type="evidence" value="ECO:0007669"/>
    <property type="project" value="TreeGrafter"/>
</dbReference>
<dbReference type="InterPro" id="IPR050570">
    <property type="entry name" value="Cell_wall_metabolism_enzyme"/>
</dbReference>
<organism evidence="4 5">
    <name type="scientific">Streptomyces harbinensis</name>
    <dbReference type="NCBI Taxonomy" id="1176198"/>
    <lineage>
        <taxon>Bacteria</taxon>
        <taxon>Bacillati</taxon>
        <taxon>Actinomycetota</taxon>
        <taxon>Actinomycetes</taxon>
        <taxon>Kitasatosporales</taxon>
        <taxon>Streptomycetaceae</taxon>
        <taxon>Streptomyces</taxon>
    </lineage>
</organism>
<accession>A0A1I6TGN3</accession>
<evidence type="ECO:0000259" key="3">
    <source>
        <dbReference type="Pfam" id="PF01551"/>
    </source>
</evidence>
<feature type="domain" description="M23ase beta-sheet core" evidence="3">
    <location>
        <begin position="277"/>
        <end position="374"/>
    </location>
</feature>
<name>A0A1I6TGN3_9ACTN</name>
<evidence type="ECO:0000313" key="4">
    <source>
        <dbReference type="EMBL" id="SFS88364.1"/>
    </source>
</evidence>
<evidence type="ECO:0000256" key="2">
    <source>
        <dbReference type="SAM" id="MobiDB-lite"/>
    </source>
</evidence>
<evidence type="ECO:0000313" key="5">
    <source>
        <dbReference type="Proteomes" id="UP000198873"/>
    </source>
</evidence>
<proteinExistence type="predicted"/>
<sequence length="385" mass="41268">MPGASIGGVRQRIRTFQRGVVLAVVLAAAAPVVPRAVAKPPVTAESLTEEVRELRAEAADASATHERLRRRQLDQRAELAEVRERLDAERERLSALRDIAGQRAREQYRTGSAGSGGLARLILADSPDIFLRRVSLLERGDLAARRLLDEVLEAEAALARDELLASRTQAKLRQEAERQREIREEVERKLAAAEARLTELRELQAEREARASRAARQRAAAPLPAPPAPAGGDCVSAVRDTDELAQPAGGGASWVAPVETYTLSASFAQHGGMWSSAHTGQDFAVPTGTPVRAVGSGTVVSVTCGDAFGNAVIIDHGNGYYSQYAHLSVTEVAQGQYIAVGQRLGRSGSTGNSTGPHLHFEIRLTPYVGSAIDPAPWLRDHGVTL</sequence>
<dbReference type="Gene3D" id="6.10.250.3150">
    <property type="match status" value="1"/>
</dbReference>
<keyword evidence="5" id="KW-1185">Reference proteome</keyword>
<dbReference type="Gene3D" id="2.70.70.10">
    <property type="entry name" value="Glucose Permease (Domain IIA)"/>
    <property type="match status" value="1"/>
</dbReference>
<dbReference type="FunFam" id="2.70.70.10:FF:000013">
    <property type="entry name" value="Peptidase family M23"/>
    <property type="match status" value="1"/>
</dbReference>
<gene>
    <name evidence="4" type="ORF">SAMN05444716_104644</name>
</gene>
<feature type="compositionally biased region" description="Low complexity" evidence="2">
    <location>
        <begin position="212"/>
        <end position="222"/>
    </location>
</feature>
<feature type="coiled-coil region" evidence="1">
    <location>
        <begin position="44"/>
        <end position="99"/>
    </location>
</feature>
<protein>
    <submittedName>
        <fullName evidence="4">Murein DD-endopeptidase MepM and murein hydrolase activator NlpD, contain LysM domain</fullName>
    </submittedName>
</protein>
<dbReference type="PANTHER" id="PTHR21666">
    <property type="entry name" value="PEPTIDASE-RELATED"/>
    <property type="match status" value="1"/>
</dbReference>